<dbReference type="InterPro" id="IPR035906">
    <property type="entry name" value="MetI-like_sf"/>
</dbReference>
<keyword evidence="5 7" id="KW-1133">Transmembrane helix</keyword>
<evidence type="ECO:0000256" key="2">
    <source>
        <dbReference type="ARBA" id="ARBA00022448"/>
    </source>
</evidence>
<evidence type="ECO:0000256" key="1">
    <source>
        <dbReference type="ARBA" id="ARBA00004651"/>
    </source>
</evidence>
<evidence type="ECO:0000256" key="3">
    <source>
        <dbReference type="ARBA" id="ARBA00022475"/>
    </source>
</evidence>
<evidence type="ECO:0000259" key="8">
    <source>
        <dbReference type="PROSITE" id="PS50928"/>
    </source>
</evidence>
<dbReference type="CDD" id="cd06261">
    <property type="entry name" value="TM_PBP2"/>
    <property type="match status" value="1"/>
</dbReference>
<dbReference type="PANTHER" id="PTHR43163">
    <property type="entry name" value="DIPEPTIDE TRANSPORT SYSTEM PERMEASE PROTEIN DPPB-RELATED"/>
    <property type="match status" value="1"/>
</dbReference>
<accession>A0ABU8LQZ6</accession>
<sequence length="313" mass="32675">MLRHVLKQVVAGVVLVLATTAITFALLYSGGTSIARNVLGLDASESQVAAKAQELGLDQPLLVQYGAWLSDLFHGSLGQSFVTGEPITHMLSSRIPVTLSLVVISMILMAILSVLIGVAAATKGGWIDRVLQVVAISGSSVPHFLIAIGLVLAFALAIPLLPATGYVPFEKDPGAWAASLTLPVLAILISGVAAAAQQFRGEMIDILQQGYIRTLRARGISERNVIFRHALRNASGPGLTILSLQAIGLFGGVIVIERVFALPGLGTLVATAARQSDIPAVMGCVLITVVVVVIVNSIADITNVLINPKSRAT</sequence>
<name>A0ABU8LQZ6_9MICO</name>
<keyword evidence="4 7" id="KW-0812">Transmembrane</keyword>
<dbReference type="PANTHER" id="PTHR43163:SF6">
    <property type="entry name" value="DIPEPTIDE TRANSPORT SYSTEM PERMEASE PROTEIN DPPB-RELATED"/>
    <property type="match status" value="1"/>
</dbReference>
<evidence type="ECO:0000256" key="6">
    <source>
        <dbReference type="ARBA" id="ARBA00023136"/>
    </source>
</evidence>
<dbReference type="PROSITE" id="PS50928">
    <property type="entry name" value="ABC_TM1"/>
    <property type="match status" value="1"/>
</dbReference>
<dbReference type="InterPro" id="IPR000515">
    <property type="entry name" value="MetI-like"/>
</dbReference>
<comment type="similarity">
    <text evidence="7">Belongs to the binding-protein-dependent transport system permease family.</text>
</comment>
<dbReference type="Pfam" id="PF19300">
    <property type="entry name" value="BPD_transp_1_N"/>
    <property type="match status" value="1"/>
</dbReference>
<evidence type="ECO:0000256" key="5">
    <source>
        <dbReference type="ARBA" id="ARBA00022989"/>
    </source>
</evidence>
<evidence type="ECO:0000256" key="4">
    <source>
        <dbReference type="ARBA" id="ARBA00022692"/>
    </source>
</evidence>
<dbReference type="InterPro" id="IPR045621">
    <property type="entry name" value="BPD_transp_1_N"/>
</dbReference>
<feature type="domain" description="ABC transmembrane type-1" evidence="8">
    <location>
        <begin position="95"/>
        <end position="299"/>
    </location>
</feature>
<reference evidence="9 10" key="1">
    <citation type="submission" date="2024-02" db="EMBL/GenBank/DDBJ databases">
        <authorList>
            <person name="Saticioglu I.B."/>
        </authorList>
    </citation>
    <scope>NUCLEOTIDE SEQUENCE [LARGE SCALE GENOMIC DNA]</scope>
    <source>
        <strain evidence="9 10">Mu-86</strain>
    </source>
</reference>
<dbReference type="Proteomes" id="UP001368654">
    <property type="component" value="Unassembled WGS sequence"/>
</dbReference>
<feature type="transmembrane region" description="Helical" evidence="7">
    <location>
        <begin position="280"/>
        <end position="306"/>
    </location>
</feature>
<feature type="transmembrane region" description="Helical" evidence="7">
    <location>
        <begin position="175"/>
        <end position="196"/>
    </location>
</feature>
<keyword evidence="10" id="KW-1185">Reference proteome</keyword>
<keyword evidence="2 7" id="KW-0813">Transport</keyword>
<protein>
    <submittedName>
        <fullName evidence="9">ABC transporter permease</fullName>
    </submittedName>
</protein>
<gene>
    <name evidence="9" type="ORF">WDU96_03575</name>
</gene>
<evidence type="ECO:0000313" key="9">
    <source>
        <dbReference type="EMBL" id="MEJ1154679.1"/>
    </source>
</evidence>
<evidence type="ECO:0000256" key="7">
    <source>
        <dbReference type="RuleBase" id="RU363032"/>
    </source>
</evidence>
<keyword evidence="3" id="KW-1003">Cell membrane</keyword>
<feature type="transmembrane region" description="Helical" evidence="7">
    <location>
        <begin position="238"/>
        <end position="260"/>
    </location>
</feature>
<comment type="caution">
    <text evidence="9">The sequence shown here is derived from an EMBL/GenBank/DDBJ whole genome shotgun (WGS) entry which is preliminary data.</text>
</comment>
<dbReference type="Pfam" id="PF00528">
    <property type="entry name" value="BPD_transp_1"/>
    <property type="match status" value="1"/>
</dbReference>
<feature type="transmembrane region" description="Helical" evidence="7">
    <location>
        <begin position="9"/>
        <end position="28"/>
    </location>
</feature>
<comment type="subcellular location">
    <subcellularLocation>
        <location evidence="1 7">Cell membrane</location>
        <topology evidence="1 7">Multi-pass membrane protein</topology>
    </subcellularLocation>
</comment>
<feature type="transmembrane region" description="Helical" evidence="7">
    <location>
        <begin position="143"/>
        <end position="163"/>
    </location>
</feature>
<evidence type="ECO:0000313" key="10">
    <source>
        <dbReference type="Proteomes" id="UP001368654"/>
    </source>
</evidence>
<dbReference type="RefSeq" id="WP_337337113.1">
    <property type="nucleotide sequence ID" value="NZ_JBBDGL010000001.1"/>
</dbReference>
<dbReference type="SUPFAM" id="SSF161098">
    <property type="entry name" value="MetI-like"/>
    <property type="match status" value="1"/>
</dbReference>
<dbReference type="EMBL" id="JBBDGL010000001">
    <property type="protein sequence ID" value="MEJ1154679.1"/>
    <property type="molecule type" value="Genomic_DNA"/>
</dbReference>
<feature type="transmembrane region" description="Helical" evidence="7">
    <location>
        <begin position="99"/>
        <end position="122"/>
    </location>
</feature>
<keyword evidence="6 7" id="KW-0472">Membrane</keyword>
<proteinExistence type="inferred from homology"/>
<organism evidence="9 10">
    <name type="scientific">Microbacterium marmarense</name>
    <dbReference type="NCBI Taxonomy" id="3122051"/>
    <lineage>
        <taxon>Bacteria</taxon>
        <taxon>Bacillati</taxon>
        <taxon>Actinomycetota</taxon>
        <taxon>Actinomycetes</taxon>
        <taxon>Micrococcales</taxon>
        <taxon>Microbacteriaceae</taxon>
        <taxon>Microbacterium</taxon>
    </lineage>
</organism>
<dbReference type="Gene3D" id="1.10.3720.10">
    <property type="entry name" value="MetI-like"/>
    <property type="match status" value="1"/>
</dbReference>